<dbReference type="EMBL" id="MU393755">
    <property type="protein sequence ID" value="KAI4858500.1"/>
    <property type="molecule type" value="Genomic_DNA"/>
</dbReference>
<gene>
    <name evidence="1" type="ORF">F4820DRAFT_442332</name>
</gene>
<proteinExistence type="predicted"/>
<protein>
    <submittedName>
        <fullName evidence="1">Uncharacterized protein</fullName>
    </submittedName>
</protein>
<reference evidence="1 2" key="1">
    <citation type="journal article" date="2022" name="New Phytol.">
        <title>Ecological generalism drives hyperdiversity of secondary metabolite gene clusters in xylarialean endophytes.</title>
        <authorList>
            <person name="Franco M.E.E."/>
            <person name="Wisecaver J.H."/>
            <person name="Arnold A.E."/>
            <person name="Ju Y.M."/>
            <person name="Slot J.C."/>
            <person name="Ahrendt S."/>
            <person name="Moore L.P."/>
            <person name="Eastman K.E."/>
            <person name="Scott K."/>
            <person name="Konkel Z."/>
            <person name="Mondo S.J."/>
            <person name="Kuo A."/>
            <person name="Hayes R.D."/>
            <person name="Haridas S."/>
            <person name="Andreopoulos B."/>
            <person name="Riley R."/>
            <person name="LaButti K."/>
            <person name="Pangilinan J."/>
            <person name="Lipzen A."/>
            <person name="Amirebrahimi M."/>
            <person name="Yan J."/>
            <person name="Adam C."/>
            <person name="Keymanesh K."/>
            <person name="Ng V."/>
            <person name="Louie K."/>
            <person name="Northen T."/>
            <person name="Drula E."/>
            <person name="Henrissat B."/>
            <person name="Hsieh H.M."/>
            <person name="Youens-Clark K."/>
            <person name="Lutzoni F."/>
            <person name="Miadlikowska J."/>
            <person name="Eastwood D.C."/>
            <person name="Hamelin R.C."/>
            <person name="Grigoriev I.V."/>
            <person name="U'Ren J.M."/>
        </authorList>
    </citation>
    <scope>NUCLEOTIDE SEQUENCE [LARGE SCALE GENOMIC DNA]</scope>
    <source>
        <strain evidence="1 2">CBS 119005</strain>
    </source>
</reference>
<evidence type="ECO:0000313" key="2">
    <source>
        <dbReference type="Proteomes" id="UP001497700"/>
    </source>
</evidence>
<accession>A0ACB9YI21</accession>
<sequence>MALVASSARSGILSIPWDLKLEIFNYLLHDDIFGRTYLHSDVSSGSIEWSGYSRERSPLSLLRVCRQLSAEFVSVVYKSVVIGDSDLEFGMWQDFFRTIGPTNASHIQDIRIYYHCREEPSSSLDWYGCPYQWTSADLWVSLLEEMYVAGVRPKRIHVDVTCCEYCCAAPPSTQPDYEHFGGSLIQYELPHESCETYTNLDFLRSLSYLLGRVERIAFTGEFNPLWPSALKARFGLQTACRGHHAFQPRYSYLGDYKTHFGDHWVMEKP</sequence>
<organism evidence="1 2">
    <name type="scientific">Hypoxylon rubiginosum</name>
    <dbReference type="NCBI Taxonomy" id="110542"/>
    <lineage>
        <taxon>Eukaryota</taxon>
        <taxon>Fungi</taxon>
        <taxon>Dikarya</taxon>
        <taxon>Ascomycota</taxon>
        <taxon>Pezizomycotina</taxon>
        <taxon>Sordariomycetes</taxon>
        <taxon>Xylariomycetidae</taxon>
        <taxon>Xylariales</taxon>
        <taxon>Hypoxylaceae</taxon>
        <taxon>Hypoxylon</taxon>
    </lineage>
</organism>
<comment type="caution">
    <text evidence="1">The sequence shown here is derived from an EMBL/GenBank/DDBJ whole genome shotgun (WGS) entry which is preliminary data.</text>
</comment>
<evidence type="ECO:0000313" key="1">
    <source>
        <dbReference type="EMBL" id="KAI4858500.1"/>
    </source>
</evidence>
<name>A0ACB9YI21_9PEZI</name>
<dbReference type="Proteomes" id="UP001497700">
    <property type="component" value="Unassembled WGS sequence"/>
</dbReference>
<keyword evidence="2" id="KW-1185">Reference proteome</keyword>